<dbReference type="Gene3D" id="3.90.50.10">
    <property type="entry name" value="Photosynthetic Reaction Center, subunit H, domain 2"/>
    <property type="match status" value="1"/>
</dbReference>
<comment type="caution">
    <text evidence="1">The sequence shown here is derived from an EMBL/GenBank/DDBJ whole genome shotgun (WGS) entry which is preliminary data.</text>
</comment>
<organism evidence="1 2">
    <name type="scientific">Bizionia saleffrena</name>
    <dbReference type="NCBI Taxonomy" id="291189"/>
    <lineage>
        <taxon>Bacteria</taxon>
        <taxon>Pseudomonadati</taxon>
        <taxon>Bacteroidota</taxon>
        <taxon>Flavobacteriia</taxon>
        <taxon>Flavobacteriales</taxon>
        <taxon>Flavobacteriaceae</taxon>
        <taxon>Bizionia</taxon>
    </lineage>
</organism>
<dbReference type="InterPro" id="IPR011033">
    <property type="entry name" value="PRC_barrel-like_sf"/>
</dbReference>
<dbReference type="InterPro" id="IPR014747">
    <property type="entry name" value="Bac_photo_RC_H_C"/>
</dbReference>
<protein>
    <submittedName>
        <fullName evidence="1">Photosystem reaction center subunit H</fullName>
    </submittedName>
</protein>
<dbReference type="AlphaFoldDB" id="A0A8H2QIM9"/>
<dbReference type="Proteomes" id="UP000323324">
    <property type="component" value="Unassembled WGS sequence"/>
</dbReference>
<dbReference type="GO" id="GO:0019684">
    <property type="term" value="P:photosynthesis, light reaction"/>
    <property type="evidence" value="ECO:0007669"/>
    <property type="project" value="InterPro"/>
</dbReference>
<evidence type="ECO:0000313" key="1">
    <source>
        <dbReference type="EMBL" id="TYB71821.1"/>
    </source>
</evidence>
<gene>
    <name evidence="1" type="ORF">ES676_11775</name>
</gene>
<evidence type="ECO:0000313" key="2">
    <source>
        <dbReference type="Proteomes" id="UP000323324"/>
    </source>
</evidence>
<name>A0A8H2QIM9_9FLAO</name>
<dbReference type="EMBL" id="VSKM01000013">
    <property type="protein sequence ID" value="TYB71821.1"/>
    <property type="molecule type" value="Genomic_DNA"/>
</dbReference>
<accession>A0A8H2QIM9</accession>
<sequence length="169" mass="19388">MSTDKEKKLFYLEELSNYKIADSHKDVRGWEVKGKEGLVIGKVDNLLVNKTKERVVYLDVEVDASIIEANHKTYNAKAQDGVHEFINADGENHLIIPIGLAHLNLESKIVFAKSVNHKTFAETKRIKKGTLVDRNYEVDVLSNYDRNNTDTNFPLDDTLYDRPEFYINS</sequence>
<dbReference type="SUPFAM" id="SSF50346">
    <property type="entry name" value="PRC-barrel domain"/>
    <property type="match status" value="1"/>
</dbReference>
<dbReference type="RefSeq" id="WP_148370532.1">
    <property type="nucleotide sequence ID" value="NZ_VSKM01000013.1"/>
</dbReference>
<keyword evidence="2" id="KW-1185">Reference proteome</keyword>
<dbReference type="GO" id="GO:0030077">
    <property type="term" value="C:plasma membrane light-harvesting complex"/>
    <property type="evidence" value="ECO:0007669"/>
    <property type="project" value="InterPro"/>
</dbReference>
<reference evidence="1 2" key="1">
    <citation type="submission" date="2019-08" db="EMBL/GenBank/DDBJ databases">
        <title>Genomes of Antarctic Bizionia species.</title>
        <authorList>
            <person name="Bowman J.P."/>
        </authorList>
    </citation>
    <scope>NUCLEOTIDE SEQUENCE [LARGE SCALE GENOMIC DNA]</scope>
    <source>
        <strain evidence="1 2">HFD</strain>
    </source>
</reference>
<proteinExistence type="predicted"/>